<dbReference type="EMBL" id="AP035785">
    <property type="protein sequence ID" value="BFO70201.1"/>
    <property type="molecule type" value="Genomic_DNA"/>
</dbReference>
<dbReference type="AlphaFoldDB" id="A0AB33ILF9"/>
<evidence type="ECO:0000313" key="1">
    <source>
        <dbReference type="EMBL" id="BFO70201.1"/>
    </source>
</evidence>
<sequence>METMTARKSAYFRLNAELLETLKRHAKAANSSLNNYVENVLFDAMYFEPNDETKIAIEEAMSGKPAAGTLDISSFDTFVKSISEIDEED</sequence>
<accession>A0AB33ILF9</accession>
<proteinExistence type="predicted"/>
<name>A0AB33ILF9_9BACT</name>
<reference evidence="1" key="1">
    <citation type="submission" date="2024-07" db="EMBL/GenBank/DDBJ databases">
        <title>Complete genome sequence of Prevotella sp. YM-2024 GTC17253.</title>
        <authorList>
            <person name="Hayashi M."/>
            <person name="Muto Y."/>
            <person name="Tanaka K."/>
            <person name="Niwa H."/>
        </authorList>
    </citation>
    <scope>NUCLEOTIDE SEQUENCE</scope>
    <source>
        <strain evidence="1">GTC17253</strain>
    </source>
</reference>
<gene>
    <name evidence="1" type="ORF">GTC17253_01670</name>
</gene>
<dbReference type="SUPFAM" id="SSF47598">
    <property type="entry name" value="Ribbon-helix-helix"/>
    <property type="match status" value="1"/>
</dbReference>
<dbReference type="GO" id="GO:0006355">
    <property type="term" value="P:regulation of DNA-templated transcription"/>
    <property type="evidence" value="ECO:0007669"/>
    <property type="project" value="InterPro"/>
</dbReference>
<dbReference type="InterPro" id="IPR010985">
    <property type="entry name" value="Ribbon_hlx_hlx"/>
</dbReference>
<evidence type="ECO:0008006" key="2">
    <source>
        <dbReference type="Google" id="ProtNLM"/>
    </source>
</evidence>
<organism evidence="1">
    <name type="scientific">Prevotella sp. GTC17253</name>
    <dbReference type="NCBI Taxonomy" id="3236793"/>
    <lineage>
        <taxon>Bacteria</taxon>
        <taxon>Pseudomonadati</taxon>
        <taxon>Bacteroidota</taxon>
        <taxon>Bacteroidia</taxon>
        <taxon>Bacteroidales</taxon>
        <taxon>Prevotellaceae</taxon>
        <taxon>Prevotella</taxon>
    </lineage>
</organism>
<protein>
    <recommendedName>
        <fullName evidence="2">Toxin-antitoxin system protein</fullName>
    </recommendedName>
</protein>